<protein>
    <recommendedName>
        <fullName evidence="2">J domain-containing protein</fullName>
    </recommendedName>
</protein>
<dbReference type="Pfam" id="PF00226">
    <property type="entry name" value="DnaJ"/>
    <property type="match status" value="1"/>
</dbReference>
<dbReference type="CDD" id="cd06257">
    <property type="entry name" value="DnaJ"/>
    <property type="match status" value="1"/>
</dbReference>
<gene>
    <name evidence="3" type="ORF">Vbra_9183</name>
</gene>
<dbReference type="SUPFAM" id="SSF46565">
    <property type="entry name" value="Chaperone J-domain"/>
    <property type="match status" value="1"/>
</dbReference>
<dbReference type="InterPro" id="IPR036869">
    <property type="entry name" value="J_dom_sf"/>
</dbReference>
<feature type="compositionally biased region" description="Basic and acidic residues" evidence="1">
    <location>
        <begin position="30"/>
        <end position="42"/>
    </location>
</feature>
<evidence type="ECO:0000256" key="1">
    <source>
        <dbReference type="SAM" id="MobiDB-lite"/>
    </source>
</evidence>
<dbReference type="AlphaFoldDB" id="A0A0G4FHQ1"/>
<dbReference type="InParanoid" id="A0A0G4FHQ1"/>
<proteinExistence type="predicted"/>
<evidence type="ECO:0000313" key="3">
    <source>
        <dbReference type="EMBL" id="CEM12970.1"/>
    </source>
</evidence>
<accession>A0A0G4FHQ1</accession>
<dbReference type="VEuPathDB" id="CryptoDB:Vbra_9183"/>
<reference evidence="3 4" key="1">
    <citation type="submission" date="2014-11" db="EMBL/GenBank/DDBJ databases">
        <authorList>
            <person name="Zhu J."/>
            <person name="Qi W."/>
            <person name="Song R."/>
        </authorList>
    </citation>
    <scope>NUCLEOTIDE SEQUENCE [LARGE SCALE GENOMIC DNA]</scope>
</reference>
<feature type="compositionally biased region" description="Gly residues" evidence="1">
    <location>
        <begin position="144"/>
        <end position="156"/>
    </location>
</feature>
<feature type="domain" description="J" evidence="2">
    <location>
        <begin position="3"/>
        <end position="73"/>
    </location>
</feature>
<dbReference type="PROSITE" id="PS50076">
    <property type="entry name" value="DNAJ_2"/>
    <property type="match status" value="1"/>
</dbReference>
<dbReference type="InterPro" id="IPR001623">
    <property type="entry name" value="DnaJ_domain"/>
</dbReference>
<evidence type="ECO:0000313" key="4">
    <source>
        <dbReference type="Proteomes" id="UP000041254"/>
    </source>
</evidence>
<evidence type="ECO:0000259" key="2">
    <source>
        <dbReference type="PROSITE" id="PS50076"/>
    </source>
</evidence>
<dbReference type="OrthoDB" id="10250354at2759"/>
<feature type="compositionally biased region" description="Pro residues" evidence="1">
    <location>
        <begin position="93"/>
        <end position="114"/>
    </location>
</feature>
<feature type="region of interest" description="Disordered" evidence="1">
    <location>
        <begin position="24"/>
        <end position="49"/>
    </location>
</feature>
<dbReference type="EMBL" id="CDMY01000440">
    <property type="protein sequence ID" value="CEM12970.1"/>
    <property type="molecule type" value="Genomic_DNA"/>
</dbReference>
<dbReference type="PRINTS" id="PR00625">
    <property type="entry name" value="JDOMAIN"/>
</dbReference>
<keyword evidence="4" id="KW-1185">Reference proteome</keyword>
<name>A0A0G4FHQ1_VITBC</name>
<sequence>MKGHYLTLGISTTASKDEVKKAYKKASLRAHPDKGGSKEAWGEHAPTPPTSTYYYPFGNPFAHAYNFYYSPPPPTPSRTCPQAASSSGRRTTAPPPPPPPPPTYTHASPPPPSPGQQQHAHAQAPPPTAPPRANRSRRKSTGGTSAGASGGVGSGGRPEHSEGNNKIGFGKYAGKTWKFVEENHPDYIEWLLGRKRLTTKSSKGKAFNRFFDYCKAKYGGGRGGGGGRRRTAAPRFCGGGYDPYDEWDEEGCSYNYDYGDFMG</sequence>
<dbReference type="Gene3D" id="1.10.287.110">
    <property type="entry name" value="DnaJ domain"/>
    <property type="match status" value="1"/>
</dbReference>
<feature type="compositionally biased region" description="Low complexity" evidence="1">
    <location>
        <begin position="77"/>
        <end position="92"/>
    </location>
</feature>
<organism evidence="3 4">
    <name type="scientific">Vitrella brassicaformis (strain CCMP3155)</name>
    <dbReference type="NCBI Taxonomy" id="1169540"/>
    <lineage>
        <taxon>Eukaryota</taxon>
        <taxon>Sar</taxon>
        <taxon>Alveolata</taxon>
        <taxon>Colpodellida</taxon>
        <taxon>Vitrellaceae</taxon>
        <taxon>Vitrella</taxon>
    </lineage>
</organism>
<dbReference type="Proteomes" id="UP000041254">
    <property type="component" value="Unassembled WGS sequence"/>
</dbReference>
<feature type="region of interest" description="Disordered" evidence="1">
    <location>
        <begin position="70"/>
        <end position="167"/>
    </location>
</feature>